<feature type="compositionally biased region" description="Low complexity" evidence="1">
    <location>
        <begin position="128"/>
        <end position="138"/>
    </location>
</feature>
<feature type="region of interest" description="Disordered" evidence="1">
    <location>
        <begin position="47"/>
        <end position="88"/>
    </location>
</feature>
<reference evidence="2 3" key="1">
    <citation type="submission" date="2015-04" db="EMBL/GenBank/DDBJ databases">
        <title>Lasius niger genome sequencing.</title>
        <authorList>
            <person name="Konorov E.A."/>
            <person name="Nikitin M.A."/>
            <person name="Kirill M.V."/>
            <person name="Chang P."/>
        </authorList>
    </citation>
    <scope>NUCLEOTIDE SEQUENCE [LARGE SCALE GENOMIC DNA]</scope>
    <source>
        <tissue evidence="2">Whole</tissue>
    </source>
</reference>
<protein>
    <submittedName>
        <fullName evidence="2">von willebrand factor a</fullName>
    </submittedName>
</protein>
<dbReference type="EMBL" id="LBMM01000014">
    <property type="protein sequence ID" value="KMR05352.1"/>
    <property type="molecule type" value="Genomic_DNA"/>
</dbReference>
<sequence length="152" mass="16591">MATEYQSGDESHGFDIPLPSQAINLPRVAANVVDIQDSKCEGRVNVTGEGSVSKRTMRYPSGRLGLPRDEGKAPGIARDRPGSSPCEPQRITERVTVRTFARRCSTTDQAVVPDIRTYVQQKKKEEALASAAANSPPLSTHPQDETRLISRC</sequence>
<feature type="region of interest" description="Disordered" evidence="1">
    <location>
        <begin position="127"/>
        <end position="152"/>
    </location>
</feature>
<name>A0A0J7LBR7_LASNI</name>
<accession>A0A0J7LBR7</accession>
<evidence type="ECO:0000313" key="2">
    <source>
        <dbReference type="EMBL" id="KMR05352.1"/>
    </source>
</evidence>
<dbReference type="Proteomes" id="UP000036403">
    <property type="component" value="Unassembled WGS sequence"/>
</dbReference>
<feature type="compositionally biased region" description="Basic and acidic residues" evidence="1">
    <location>
        <begin position="142"/>
        <end position="152"/>
    </location>
</feature>
<evidence type="ECO:0000256" key="1">
    <source>
        <dbReference type="SAM" id="MobiDB-lite"/>
    </source>
</evidence>
<comment type="caution">
    <text evidence="2">The sequence shown here is derived from an EMBL/GenBank/DDBJ whole genome shotgun (WGS) entry which is preliminary data.</text>
</comment>
<proteinExistence type="predicted"/>
<feature type="compositionally biased region" description="Basic and acidic residues" evidence="1">
    <location>
        <begin position="66"/>
        <end position="81"/>
    </location>
</feature>
<dbReference type="PaxDb" id="67767-A0A0J7LBR7"/>
<keyword evidence="3" id="KW-1185">Reference proteome</keyword>
<evidence type="ECO:0000313" key="3">
    <source>
        <dbReference type="Proteomes" id="UP000036403"/>
    </source>
</evidence>
<organism evidence="2 3">
    <name type="scientific">Lasius niger</name>
    <name type="common">Black garden ant</name>
    <dbReference type="NCBI Taxonomy" id="67767"/>
    <lineage>
        <taxon>Eukaryota</taxon>
        <taxon>Metazoa</taxon>
        <taxon>Ecdysozoa</taxon>
        <taxon>Arthropoda</taxon>
        <taxon>Hexapoda</taxon>
        <taxon>Insecta</taxon>
        <taxon>Pterygota</taxon>
        <taxon>Neoptera</taxon>
        <taxon>Endopterygota</taxon>
        <taxon>Hymenoptera</taxon>
        <taxon>Apocrita</taxon>
        <taxon>Aculeata</taxon>
        <taxon>Formicoidea</taxon>
        <taxon>Formicidae</taxon>
        <taxon>Formicinae</taxon>
        <taxon>Lasius</taxon>
        <taxon>Lasius</taxon>
    </lineage>
</organism>
<dbReference type="AlphaFoldDB" id="A0A0J7LBR7"/>
<gene>
    <name evidence="2" type="ORF">RF55_41</name>
</gene>